<dbReference type="GO" id="GO:0005737">
    <property type="term" value="C:cytoplasm"/>
    <property type="evidence" value="ECO:0007669"/>
    <property type="project" value="TreeGrafter"/>
</dbReference>
<dbReference type="Proteomes" id="UP000297948">
    <property type="component" value="Unassembled WGS sequence"/>
</dbReference>
<proteinExistence type="predicted"/>
<dbReference type="Pfam" id="PF00248">
    <property type="entry name" value="Aldo_ket_red"/>
    <property type="match status" value="2"/>
</dbReference>
<dbReference type="AlphaFoldDB" id="A0A4Z0HEE2"/>
<dbReference type="SUPFAM" id="SSF51430">
    <property type="entry name" value="NAD(P)-linked oxidoreductase"/>
    <property type="match status" value="1"/>
</dbReference>
<dbReference type="InterPro" id="IPR050791">
    <property type="entry name" value="Aldo-Keto_reductase"/>
</dbReference>
<feature type="domain" description="NADP-dependent oxidoreductase" evidence="2">
    <location>
        <begin position="26"/>
        <end position="219"/>
    </location>
</feature>
<accession>A0A4Z0HEE2</accession>
<dbReference type="InterPro" id="IPR036812">
    <property type="entry name" value="NAD(P)_OxRdtase_dom_sf"/>
</dbReference>
<dbReference type="InterPro" id="IPR023210">
    <property type="entry name" value="NADP_OxRdtase_dom"/>
</dbReference>
<dbReference type="CDD" id="cd19088">
    <property type="entry name" value="AKR_AKR13B1"/>
    <property type="match status" value="1"/>
</dbReference>
<dbReference type="OrthoDB" id="9768793at2"/>
<gene>
    <name evidence="3" type="ORF">E4099_03045</name>
</gene>
<evidence type="ECO:0000313" key="3">
    <source>
        <dbReference type="EMBL" id="TGB17686.1"/>
    </source>
</evidence>
<dbReference type="PRINTS" id="PR00069">
    <property type="entry name" value="ALDKETRDTASE"/>
</dbReference>
<organism evidence="3 4">
    <name type="scientific">Streptomyces palmae</name>
    <dbReference type="NCBI Taxonomy" id="1701085"/>
    <lineage>
        <taxon>Bacteria</taxon>
        <taxon>Bacillati</taxon>
        <taxon>Actinomycetota</taxon>
        <taxon>Actinomycetes</taxon>
        <taxon>Kitasatosporales</taxon>
        <taxon>Streptomycetaceae</taxon>
        <taxon>Streptomyces</taxon>
    </lineage>
</organism>
<protein>
    <submittedName>
        <fullName evidence="3">Aldo/keto reductase</fullName>
    </submittedName>
</protein>
<dbReference type="PANTHER" id="PTHR43625">
    <property type="entry name" value="AFLATOXIN B1 ALDEHYDE REDUCTASE"/>
    <property type="match status" value="1"/>
</dbReference>
<comment type="caution">
    <text evidence="3">The sequence shown here is derived from an EMBL/GenBank/DDBJ whole genome shotgun (WGS) entry which is preliminary data.</text>
</comment>
<evidence type="ECO:0000259" key="2">
    <source>
        <dbReference type="Pfam" id="PF00248"/>
    </source>
</evidence>
<dbReference type="InterPro" id="IPR020471">
    <property type="entry name" value="AKR"/>
</dbReference>
<keyword evidence="1" id="KW-0560">Oxidoreductase</keyword>
<evidence type="ECO:0000256" key="1">
    <source>
        <dbReference type="ARBA" id="ARBA00023002"/>
    </source>
</evidence>
<keyword evidence="4" id="KW-1185">Reference proteome</keyword>
<feature type="domain" description="NADP-dependent oxidoreductase" evidence="2">
    <location>
        <begin position="237"/>
        <end position="295"/>
    </location>
</feature>
<dbReference type="GO" id="GO:0016491">
    <property type="term" value="F:oxidoreductase activity"/>
    <property type="evidence" value="ECO:0007669"/>
    <property type="project" value="UniProtKB-KW"/>
</dbReference>
<sequence length="300" mass="32370">MTTKPQEPTTPAAGTVTIGGDLTVRRIGYGAMRLTGPRVWGDYPDRARAVGVLRAAVERGVNLIDTADVYGPHANEELIHQALHPYPDDLVIATKGGFVRGGPAYGDLGAVGNRNYLRQAAHMSARRLGLDHLDLYYLHTSAMTDVPFEDIVGTLADMRRSGLIRHIGLSNINADQLRTALTITDIAAVTVQHNVMVRENTAVRRAAEEAGVVFSPWHPGDIPEEGEGDVFHAVIAPIAAAHEATPRQIALAWQLHLGPRTLLIPGTTSIRHLAQNLDAGHIHLDADEVDAITALVPEEH</sequence>
<reference evidence="3 4" key="1">
    <citation type="submission" date="2019-03" db="EMBL/GenBank/DDBJ databases">
        <authorList>
            <person name="Gonzalez-Pimentel J.L."/>
        </authorList>
    </citation>
    <scope>NUCLEOTIDE SEQUENCE [LARGE SCALE GENOMIC DNA]</scope>
    <source>
        <strain evidence="3 4">JCM 31289</strain>
    </source>
</reference>
<dbReference type="Gene3D" id="3.20.20.100">
    <property type="entry name" value="NADP-dependent oxidoreductase domain"/>
    <property type="match status" value="1"/>
</dbReference>
<dbReference type="RefSeq" id="WP_135337333.1">
    <property type="nucleotide sequence ID" value="NZ_JBHLTX010000060.1"/>
</dbReference>
<dbReference type="PANTHER" id="PTHR43625:SF40">
    <property type="entry name" value="ALDO-KETO REDUCTASE YAKC [NADP(+)]"/>
    <property type="match status" value="1"/>
</dbReference>
<evidence type="ECO:0000313" key="4">
    <source>
        <dbReference type="Proteomes" id="UP000297948"/>
    </source>
</evidence>
<dbReference type="EMBL" id="SRID01000014">
    <property type="protein sequence ID" value="TGB17686.1"/>
    <property type="molecule type" value="Genomic_DNA"/>
</dbReference>
<name>A0A4Z0HEE2_9ACTN</name>